<keyword evidence="3" id="KW-0411">Iron-sulfur</keyword>
<dbReference type="InterPro" id="IPR050612">
    <property type="entry name" value="Prok_Mopterin_Oxidored"/>
</dbReference>
<dbReference type="InterPro" id="IPR006311">
    <property type="entry name" value="TAT_signal"/>
</dbReference>
<evidence type="ECO:0000313" key="6">
    <source>
        <dbReference type="Proteomes" id="UP000769766"/>
    </source>
</evidence>
<dbReference type="Proteomes" id="UP000769766">
    <property type="component" value="Unassembled WGS sequence"/>
</dbReference>
<dbReference type="PROSITE" id="PS51318">
    <property type="entry name" value="TAT"/>
    <property type="match status" value="1"/>
</dbReference>
<dbReference type="InterPro" id="IPR006656">
    <property type="entry name" value="Mopterin_OxRdtase"/>
</dbReference>
<evidence type="ECO:0000313" key="5">
    <source>
        <dbReference type="EMBL" id="MBI2878008.1"/>
    </source>
</evidence>
<dbReference type="EMBL" id="JACPRF010000430">
    <property type="protein sequence ID" value="MBI2878008.1"/>
    <property type="molecule type" value="Genomic_DNA"/>
</dbReference>
<dbReference type="SMART" id="SM00926">
    <property type="entry name" value="Molybdop_Fe4S4"/>
    <property type="match status" value="1"/>
</dbReference>
<gene>
    <name evidence="5" type="ORF">HYY20_14115</name>
</gene>
<dbReference type="PANTHER" id="PTHR43742">
    <property type="entry name" value="TRIMETHYLAMINE-N-OXIDE REDUCTASE"/>
    <property type="match status" value="1"/>
</dbReference>
<evidence type="ECO:0000256" key="3">
    <source>
        <dbReference type="ARBA" id="ARBA00023014"/>
    </source>
</evidence>
<keyword evidence="1" id="KW-0479">Metal-binding</keyword>
<protein>
    <submittedName>
        <fullName evidence="5">Molybdopterin-dependent oxidoreductase</fullName>
    </submittedName>
</protein>
<proteinExistence type="predicted"/>
<dbReference type="GO" id="GO:0046872">
    <property type="term" value="F:metal ion binding"/>
    <property type="evidence" value="ECO:0007669"/>
    <property type="project" value="UniProtKB-KW"/>
</dbReference>
<evidence type="ECO:0000256" key="2">
    <source>
        <dbReference type="ARBA" id="ARBA00023004"/>
    </source>
</evidence>
<dbReference type="GO" id="GO:0051536">
    <property type="term" value="F:iron-sulfur cluster binding"/>
    <property type="evidence" value="ECO:0007669"/>
    <property type="project" value="UniProtKB-KW"/>
</dbReference>
<keyword evidence="2" id="KW-0408">Iron</keyword>
<dbReference type="SUPFAM" id="SSF53706">
    <property type="entry name" value="Formate dehydrogenase/DMSO reductase, domains 1-3"/>
    <property type="match status" value="1"/>
</dbReference>
<organism evidence="5 6">
    <name type="scientific">Tectimicrobiota bacterium</name>
    <dbReference type="NCBI Taxonomy" id="2528274"/>
    <lineage>
        <taxon>Bacteria</taxon>
        <taxon>Pseudomonadati</taxon>
        <taxon>Nitrospinota/Tectimicrobiota group</taxon>
        <taxon>Candidatus Tectimicrobiota</taxon>
    </lineage>
</organism>
<evidence type="ECO:0000256" key="1">
    <source>
        <dbReference type="ARBA" id="ARBA00022723"/>
    </source>
</evidence>
<reference evidence="5" key="1">
    <citation type="submission" date="2020-07" db="EMBL/GenBank/DDBJ databases">
        <title>Huge and variable diversity of episymbiotic CPR bacteria and DPANN archaea in groundwater ecosystems.</title>
        <authorList>
            <person name="He C.Y."/>
            <person name="Keren R."/>
            <person name="Whittaker M."/>
            <person name="Farag I.F."/>
            <person name="Doudna J."/>
            <person name="Cate J.H.D."/>
            <person name="Banfield J.F."/>
        </authorList>
    </citation>
    <scope>NUCLEOTIDE SEQUENCE</scope>
    <source>
        <strain evidence="5">NC_groundwater_672_Ag_B-0.1um_62_36</strain>
    </source>
</reference>
<dbReference type="AlphaFoldDB" id="A0A932FXV7"/>
<feature type="domain" description="4Fe-4S Mo/W bis-MGD-type" evidence="4">
    <location>
        <begin position="71"/>
        <end position="137"/>
    </location>
</feature>
<accession>A0A932FXV7</accession>
<evidence type="ECO:0000259" key="4">
    <source>
        <dbReference type="PROSITE" id="PS51669"/>
    </source>
</evidence>
<feature type="non-terminal residue" evidence="5">
    <location>
        <position position="307"/>
    </location>
</feature>
<dbReference type="InterPro" id="IPR006963">
    <property type="entry name" value="Mopterin_OxRdtase_4Fe-4S_dom"/>
</dbReference>
<dbReference type="PANTHER" id="PTHR43742:SF6">
    <property type="entry name" value="OXIDOREDUCTASE YYAE-RELATED"/>
    <property type="match status" value="1"/>
</dbReference>
<sequence>MEERKHGTMGRDPEPGGFSRREFIRGTGLGVLSLSLGLLQFKGGEAAAALAAPAYPYRSWEDLYRRKWTWDKVVKVTHPRNCWYQAHCSWDAYVKGGIVFREEQSADYPQTRPGLPDFNPRGCNKGACYSERMYDPTRIRYPLKRVGKRGEGKWKRVSWDEALTEIADRMIEVITQEGPDTIVYDVGTNLSLGPQGLGLFRFCTQLGIPILDCNLEIGDDHQGWAVTSGSMIGCCSADNWFYSDIFLLWGGNPHYTGIPYAHFLWEARYNGTRVVGISPDYNPSVLHCDQWIPINVGTDAALALSMA</sequence>
<dbReference type="Gene3D" id="3.40.50.12440">
    <property type="match status" value="2"/>
</dbReference>
<comment type="caution">
    <text evidence="5">The sequence shown here is derived from an EMBL/GenBank/DDBJ whole genome shotgun (WGS) entry which is preliminary data.</text>
</comment>
<dbReference type="PROSITE" id="PS51669">
    <property type="entry name" value="4FE4S_MOW_BIS_MGD"/>
    <property type="match status" value="1"/>
</dbReference>
<dbReference type="Pfam" id="PF00384">
    <property type="entry name" value="Molybdopterin"/>
    <property type="match status" value="1"/>
</dbReference>
<name>A0A932FXV7_UNCTE</name>
<dbReference type="GO" id="GO:0016491">
    <property type="term" value="F:oxidoreductase activity"/>
    <property type="evidence" value="ECO:0007669"/>
    <property type="project" value="InterPro"/>
</dbReference>